<evidence type="ECO:0000256" key="1">
    <source>
        <dbReference type="SAM" id="Coils"/>
    </source>
</evidence>
<feature type="region of interest" description="Disordered" evidence="2">
    <location>
        <begin position="1349"/>
        <end position="1373"/>
    </location>
</feature>
<keyword evidence="4" id="KW-1185">Reference proteome</keyword>
<sequence length="2247" mass="250213">MEGLEGLKGLTAQDRQNWEKEYSTKIKGLTPDQTERMYRNVKFKEKFGNRPDYNIIKNYTPEQRDSLYNEDLFKMQPLEAEHTDEEQVKAIGKAFEQGQQFQEEATKLDSIYNQWPARGRKALDEFDKIADNVSPYYKRYKNTEYLPFSDEEKYKIAAEYNAAKAAYGEQEANNILRRKMQDTASKNQSVFEKFWNGFKGMGAQTAGALIGTAGMVKGAIDYVGDERNEDIDNAFFDFMDHVIDNSWTRYGNDVMQYGSLFDANIQEAKENGGMSNIPVIRTQAEEQGTILDNLLSVNTIPELINQQGFTIASMLTGAGLSSISSKAFQGAKGLTMAANRAGALTNLEKVNTILKGLQQVQQKTNAFLIPAMVGTVEGVSEGLNTKIQFLDDAKQMIAETQAKAVNDEFNKRLQNPEELSRQGYNPQDAKSMEKLYKDIYDSYAPRYEEAVKKAEVNAAKAGVYNMGLNSMINGALNMTLKAGLQTPSVQEAMRRSRLGRLFTPQDFRVEAGRVVPSYGRIGKVLNVLQEPAGEFTEEYLQSVSDAFSRGGAEYNLQNFITNKYKGDGKDAVDESLANDFFAASRAAGDAMIDKETILSGIYGALASGMGTPTINNRRGPAIRREDESNLSYAMRRSPITYRNPIWEAIQEQKEASEERSTAASIMTDWIQDPANKSKYDGLVGTLNWAKSMDEASGRNDEFDYRNSELGKTINDVMTLEKLRGTDYYNSFMQDLIRTANLEEGSEEAQALVQQFKNAPNNRDIEQDDSQILSTIKKNSNRLLDTMSKIATESESIDKMLGNAADEDTKQALIYGKLSVDSWRERATQLENEISSISINPTTSSSLNDTQRDLLINYGSLGKAHSEYQKLREKIGELETDIANINSRKNLGVKETETLRAKKVALKTLEKQAKAIAKVGETIEGNPVLSETDIMQLNPTDRATILNPENKNKYSEEQQSIIDNVIREGTLQYNDFMDKVQDAGRINLAQQAYLTQYNSILSNPASFNAFVNRIKQQVADDNTKKKYEFLNGVQDYATFVKGLDKAYRESDVRERQVIRNILSENENYKRYLEDNKNLEGMFDQLDSNDKFKELDENDRNVIMTTMQFLVDRGVSPTDVTALAALTAQDENGTPALLNYIDEVNGRLPSDMQLTPASIEEIVQTYNDIIGEHTKNINEVEVVNKPVEVAPTTTEASKPPVQVGIFGQIQQNPEMAADKNLKEDTSAPAKPGIFGDIQSNPDLARGVAPESTTDTPTTDLVDKYKVNSNEEVANSVQTGLSIIDNSSSIYDDVKEQATQIIDELGDSEYETPTDLSEAIMAKANQLQAQVQQGGDNNDKASSLLKQVAAKMKVKSETPTTKVERAETPSTVSEERRNNSMITTADVDRHPQSVVGQASKNFKMNDYLRKGYITPKTPIMFVADPAIIAGVKQEMGEAYNESDHLPIMAVVEDSNGPIIIGDKKYQPIGFMPRTSANSQGAARMEPVRLAGLTQQDGTLLKDKDGKVITTNGYVRANPPEHTKAGTPNTLIHTIMSNDMDAESRAKMNDVNLPIQERQSIYRKFKNSILPNIRRVAQDAKGERIHLAYFTPNMKGGEQEFELYVTTPQNSFSRAGKPMAQVLTEGTPEEILKANSRLHRYGKTLEEFFKKKPFSDNARFKRENGVLVPVGESASKLQTLGESLTKKLSNYITIPKGYEYVLTPTEEMLEGNRMYQLALTNGASTIPLANVTNGTMTDETKAQAIKNLFIDGGNFRYEGTQPFAKWQVNYNDFGAKEGESEDARKARLGNASDIFDDNILESSRTSLKYTIRGIDINSPFKQDGSRTPSPTPVVANQVNATTSKPIDTPVITATDQVKVGNAIVDSESGAVLQGEVRPVSNPAVDKARDIANRIVEDSKSIRLADDNSGYVDEEGRRYARVTSIIQADELAGERFDPNSPWITPSTNIGTSVDEFVRDFFAGEFTGEDGKLLNDYLYDYPNATQAEWRAFANQLVGLKNYLDAQGLTVIPRDVTVTGTVKVTDTQGQVHEVPVAGTLDLLAYDAQGNFHIFDMKTNKSGISEEKRKKYAKQVSMYQKFIEDKYGIKVASLNIIPINVTYPAPVGFRDGKTKYEVSEGNQLLANGKEYKDSKPILEEVGSVPFTDVNIQYDKLTDSEKQMITDMLPAGVEVEKTEIVEPETVVNKNLGLKMGRVKNRFAKPAKKGNLVTPSANNWESISDDVRQAAIQLGYTKESWNSMTEDEKQHQKECLS</sequence>
<dbReference type="KEGG" id="vg:75691797"/>
<organism evidence="3 4">
    <name type="scientific">uncultured phage cr151_1</name>
    <dbReference type="NCBI Taxonomy" id="2986406"/>
    <lineage>
        <taxon>Viruses</taxon>
        <taxon>Duplodnaviria</taxon>
        <taxon>Heunggongvirae</taxon>
        <taxon>Uroviricota</taxon>
        <taxon>Caudoviricetes</taxon>
        <taxon>Crassvirales</taxon>
        <taxon>Steigviridae</taxon>
        <taxon>Asinivirinae</taxon>
        <taxon>Kolpuevirus</taxon>
        <taxon>Kolpuevirus coli</taxon>
    </lineage>
</organism>
<evidence type="ECO:0000313" key="4">
    <source>
        <dbReference type="Proteomes" id="UP000827406"/>
    </source>
</evidence>
<evidence type="ECO:0000256" key="2">
    <source>
        <dbReference type="SAM" id="MobiDB-lite"/>
    </source>
</evidence>
<evidence type="ECO:0000313" key="3">
    <source>
        <dbReference type="EMBL" id="QWM89478.1"/>
    </source>
</evidence>
<dbReference type="GeneID" id="75691797"/>
<dbReference type="Proteomes" id="UP000827406">
    <property type="component" value="Segment"/>
</dbReference>
<keyword evidence="1" id="KW-0175">Coiled coil</keyword>
<reference evidence="3 4" key="1">
    <citation type="submission" date="2021-04" db="EMBL/GenBank/DDBJ databases">
        <authorList>
            <person name="Shkoporov A.N."/>
            <person name="Stockdale S.R."/>
            <person name="Guerin E."/>
            <person name="Ross R.P."/>
            <person name="Hill C."/>
        </authorList>
    </citation>
    <scope>NUCLEOTIDE SEQUENCE [LARGE SCALE GENOMIC DNA]</scope>
    <source>
        <strain evidence="4">cr151_1</strain>
    </source>
</reference>
<protein>
    <submittedName>
        <fullName evidence="3">Uncharacterized protein</fullName>
    </submittedName>
</protein>
<proteinExistence type="predicted"/>
<dbReference type="RefSeq" id="YP_010359050.1">
    <property type="nucleotide sequence ID" value="NC_062768.1"/>
</dbReference>
<accession>A0AAE7RWZ1</accession>
<dbReference type="InterPro" id="IPR011604">
    <property type="entry name" value="PDDEXK-like_dom_sf"/>
</dbReference>
<dbReference type="EMBL" id="MZ130478">
    <property type="protein sequence ID" value="QWM89478.1"/>
    <property type="molecule type" value="Genomic_DNA"/>
</dbReference>
<name>A0AAE7RWZ1_9CAUD</name>
<feature type="coiled-coil region" evidence="1">
    <location>
        <begin position="819"/>
        <end position="887"/>
    </location>
</feature>
<gene>
    <name evidence="3" type="primary">gp_16162</name>
</gene>
<feature type="compositionally biased region" description="Basic and acidic residues" evidence="2">
    <location>
        <begin position="1359"/>
        <end position="1373"/>
    </location>
</feature>
<dbReference type="Gene3D" id="3.90.320.10">
    <property type="match status" value="1"/>
</dbReference>
<feature type="region of interest" description="Disordered" evidence="2">
    <location>
        <begin position="1218"/>
        <end position="1257"/>
    </location>
</feature>